<dbReference type="SUPFAM" id="SSF81383">
    <property type="entry name" value="F-box domain"/>
    <property type="match status" value="1"/>
</dbReference>
<feature type="domain" description="F-box" evidence="1">
    <location>
        <begin position="2"/>
        <end position="53"/>
    </location>
</feature>
<evidence type="ECO:0000313" key="2">
    <source>
        <dbReference type="EMBL" id="RCV31640.1"/>
    </source>
</evidence>
<dbReference type="STRING" id="4555.A0A368RPY1"/>
<dbReference type="Gene3D" id="1.20.1280.50">
    <property type="match status" value="1"/>
</dbReference>
<dbReference type="InterPro" id="IPR013187">
    <property type="entry name" value="F-box-assoc_dom_typ3"/>
</dbReference>
<organism evidence="2">
    <name type="scientific">Setaria italica</name>
    <name type="common">Foxtail millet</name>
    <name type="synonym">Panicum italicum</name>
    <dbReference type="NCBI Taxonomy" id="4555"/>
    <lineage>
        <taxon>Eukaryota</taxon>
        <taxon>Viridiplantae</taxon>
        <taxon>Streptophyta</taxon>
        <taxon>Embryophyta</taxon>
        <taxon>Tracheophyta</taxon>
        <taxon>Spermatophyta</taxon>
        <taxon>Magnoliopsida</taxon>
        <taxon>Liliopsida</taxon>
        <taxon>Poales</taxon>
        <taxon>Poaceae</taxon>
        <taxon>PACMAD clade</taxon>
        <taxon>Panicoideae</taxon>
        <taxon>Panicodae</taxon>
        <taxon>Paniceae</taxon>
        <taxon>Cenchrinae</taxon>
        <taxon>Setaria</taxon>
    </lineage>
</organism>
<protein>
    <recommendedName>
        <fullName evidence="1">F-box domain-containing protein</fullName>
    </recommendedName>
</protein>
<dbReference type="Pfam" id="PF08268">
    <property type="entry name" value="FBA_3"/>
    <property type="match status" value="1"/>
</dbReference>
<accession>A0A368RPY1</accession>
<dbReference type="PANTHER" id="PTHR31111">
    <property type="entry name" value="BNAA05G37150D PROTEIN-RELATED"/>
    <property type="match status" value="1"/>
</dbReference>
<dbReference type="EMBL" id="CM003533">
    <property type="protein sequence ID" value="RCV31640.1"/>
    <property type="molecule type" value="Genomic_DNA"/>
</dbReference>
<sequence length="393" mass="43143">MAYDGSCLPDDVLVQILLLIPASSRRPLRLVCKGWRNVIDERAPPEENLPRKILVFMNQGRSCSALVFDGSGRHRTHAWAFTSSSDEGRVHMVGTCNGLLCLHDHTTYGGISLSAVMVTNPVTGETVALPPVPTRWAWSQFAKGPGKYSFGFHPETKLHKVVHIPRGQRRSVDAVQVFTLGAGGKAWREVPVPVPSACYDLLCYVGGSTYWLAAASSGSGTGRVMALDLGDERVTSLDAPPAMGPAPTRSTARDTWRLTKVRASLGVMVSSVGMSLISVDVWVLDGGGAEKPQWERRYSVAQTAWSSWVMAPQLTHGDWILSASRDEWNYTSSWRRKRQLHRRKVGELTDGGGTGRQLPPPKGAQLIMSTEERECEFTTFAYVETLNPVPRSK</sequence>
<dbReference type="PROSITE" id="PS50181">
    <property type="entry name" value="FBOX"/>
    <property type="match status" value="1"/>
</dbReference>
<reference evidence="2" key="1">
    <citation type="journal article" date="2012" name="Nat. Biotechnol.">
        <title>Reference genome sequence of the model plant Setaria.</title>
        <authorList>
            <person name="Bennetzen J.L."/>
            <person name="Schmutz J."/>
            <person name="Wang H."/>
            <person name="Percifield R."/>
            <person name="Hawkins J."/>
            <person name="Pontaroli A.C."/>
            <person name="Estep M."/>
            <person name="Feng L."/>
            <person name="Vaughn J.N."/>
            <person name="Grimwood J."/>
            <person name="Jenkins J."/>
            <person name="Barry K."/>
            <person name="Lindquist E."/>
            <person name="Hellsten U."/>
            <person name="Deshpande S."/>
            <person name="Wang X."/>
            <person name="Wu X."/>
            <person name="Mitros T."/>
            <person name="Triplett J."/>
            <person name="Yang X."/>
            <person name="Ye C.Y."/>
            <person name="Mauro-Herrera M."/>
            <person name="Wang L."/>
            <person name="Li P."/>
            <person name="Sharma M."/>
            <person name="Sharma R."/>
            <person name="Ronald P.C."/>
            <person name="Panaud O."/>
            <person name="Kellogg E.A."/>
            <person name="Brutnell T.P."/>
            <person name="Doust A.N."/>
            <person name="Tuskan G.A."/>
            <person name="Rokhsar D."/>
            <person name="Devos K.M."/>
        </authorList>
    </citation>
    <scope>NUCLEOTIDE SEQUENCE [LARGE SCALE GENOMIC DNA]</scope>
    <source>
        <strain evidence="2">Yugu1</strain>
    </source>
</reference>
<dbReference type="InterPro" id="IPR017451">
    <property type="entry name" value="F-box-assoc_interact_dom"/>
</dbReference>
<dbReference type="Pfam" id="PF00646">
    <property type="entry name" value="F-box"/>
    <property type="match status" value="1"/>
</dbReference>
<proteinExistence type="predicted"/>
<gene>
    <name evidence="2" type="ORF">SETIT_6G194100v2</name>
</gene>
<name>A0A368RPY1_SETIT</name>
<dbReference type="NCBIfam" id="TIGR01640">
    <property type="entry name" value="F_box_assoc_1"/>
    <property type="match status" value="1"/>
</dbReference>
<dbReference type="InterPro" id="IPR001810">
    <property type="entry name" value="F-box_dom"/>
</dbReference>
<dbReference type="PANTHER" id="PTHR31111:SF133">
    <property type="entry name" value="OS07G0196600 PROTEIN"/>
    <property type="match status" value="1"/>
</dbReference>
<reference evidence="2" key="2">
    <citation type="submission" date="2015-07" db="EMBL/GenBank/DDBJ databases">
        <authorList>
            <person name="Noorani M."/>
        </authorList>
    </citation>
    <scope>NUCLEOTIDE SEQUENCE</scope>
    <source>
        <strain evidence="2">Yugu1</strain>
    </source>
</reference>
<dbReference type="InterPro" id="IPR036047">
    <property type="entry name" value="F-box-like_dom_sf"/>
</dbReference>
<dbReference type="OrthoDB" id="689211at2759"/>
<dbReference type="SMART" id="SM00256">
    <property type="entry name" value="FBOX"/>
    <property type="match status" value="1"/>
</dbReference>
<evidence type="ECO:0000259" key="1">
    <source>
        <dbReference type="PROSITE" id="PS50181"/>
    </source>
</evidence>
<dbReference type="AlphaFoldDB" id="A0A368RPY1"/>